<protein>
    <submittedName>
        <fullName evidence="2">Uncharacterized protein</fullName>
    </submittedName>
</protein>
<evidence type="ECO:0000313" key="2">
    <source>
        <dbReference type="EMBL" id="CAD9871692.1"/>
    </source>
</evidence>
<dbReference type="EMBL" id="HBHR01020260">
    <property type="protein sequence ID" value="CAD9871692.1"/>
    <property type="molecule type" value="Transcribed_RNA"/>
</dbReference>
<organism evidence="2">
    <name type="scientific">Fibrocapsa japonica</name>
    <dbReference type="NCBI Taxonomy" id="94617"/>
    <lineage>
        <taxon>Eukaryota</taxon>
        <taxon>Sar</taxon>
        <taxon>Stramenopiles</taxon>
        <taxon>Ochrophyta</taxon>
        <taxon>Raphidophyceae</taxon>
        <taxon>Chattonellales</taxon>
        <taxon>Chattonellaceae</taxon>
        <taxon>Fibrocapsa</taxon>
    </lineage>
</organism>
<feature type="region of interest" description="Disordered" evidence="1">
    <location>
        <begin position="148"/>
        <end position="208"/>
    </location>
</feature>
<gene>
    <name evidence="2" type="ORF">FJAP1339_LOCUS10315</name>
</gene>
<dbReference type="AlphaFoldDB" id="A0A7S2V651"/>
<sequence>MSVIFGDSYVQLSCTVEKNTDGSCALYSVKLDMDKILHHRSSELGLECSNKDFSGYFARSLQDSSLCIVLPENTATGKADPDGGGGQGAEAALHMRYMEVELEGQLPLPLLQDNLHPHLLFLLRTSLTAKPDTSATSLGAEQAALQTLSPAGPGAGAKGGSTKGSTPASASASGAGKKRPSSLWNPNATAKRGRGRQKAKGAQLKINL</sequence>
<evidence type="ECO:0000256" key="1">
    <source>
        <dbReference type="SAM" id="MobiDB-lite"/>
    </source>
</evidence>
<reference evidence="2" key="1">
    <citation type="submission" date="2021-01" db="EMBL/GenBank/DDBJ databases">
        <authorList>
            <person name="Corre E."/>
            <person name="Pelletier E."/>
            <person name="Niang G."/>
            <person name="Scheremetjew M."/>
            <person name="Finn R."/>
            <person name="Kale V."/>
            <person name="Holt S."/>
            <person name="Cochrane G."/>
            <person name="Meng A."/>
            <person name="Brown T."/>
            <person name="Cohen L."/>
        </authorList>
    </citation>
    <scope>NUCLEOTIDE SEQUENCE</scope>
    <source>
        <strain evidence="2">CCMP1661</strain>
    </source>
</reference>
<feature type="compositionally biased region" description="Gly residues" evidence="1">
    <location>
        <begin position="153"/>
        <end position="162"/>
    </location>
</feature>
<proteinExistence type="predicted"/>
<feature type="compositionally biased region" description="Low complexity" evidence="1">
    <location>
        <begin position="163"/>
        <end position="175"/>
    </location>
</feature>
<name>A0A7S2V651_9STRA</name>
<accession>A0A7S2V651</accession>